<dbReference type="Proteomes" id="UP000593835">
    <property type="component" value="Segment"/>
</dbReference>
<protein>
    <submittedName>
        <fullName evidence="1">Uncharacterized protein</fullName>
    </submittedName>
</protein>
<dbReference type="EMBL" id="MT932329">
    <property type="protein sequence ID" value="QOI69319.1"/>
    <property type="molecule type" value="Genomic_DNA"/>
</dbReference>
<organism evidence="1 2">
    <name type="scientific">Campylobacter phage F379</name>
    <dbReference type="NCBI Taxonomy" id="2776767"/>
    <lineage>
        <taxon>Viruses</taxon>
        <taxon>Duplodnaviria</taxon>
        <taxon>Heunggongvirae</taxon>
        <taxon>Uroviricota</taxon>
        <taxon>Caudoviricetes</taxon>
        <taxon>Connertonviridae</taxon>
        <taxon>Firehammervirus</taxon>
        <taxon>Firehammervirus F379</taxon>
    </lineage>
</organism>
<reference evidence="1 2" key="1">
    <citation type="submission" date="2020-08" db="EMBL/GenBank/DDBJ databases">
        <authorList>
            <person name="Sorensen M.C.H."/>
        </authorList>
    </citation>
    <scope>NUCLEOTIDE SEQUENCE [LARGE SCALE GENOMIC DNA]</scope>
</reference>
<name>A0A7L8ZJ80_9CAUD</name>
<evidence type="ECO:0000313" key="1">
    <source>
        <dbReference type="EMBL" id="QOI69319.1"/>
    </source>
</evidence>
<gene>
    <name evidence="1" type="ORF">F379_033</name>
</gene>
<evidence type="ECO:0000313" key="2">
    <source>
        <dbReference type="Proteomes" id="UP000593835"/>
    </source>
</evidence>
<proteinExistence type="predicted"/>
<sequence>MQFKKVDVLISENLTKEQLKEKVLTELNKISKESNPSISYIANIHDIVNGKYWICMDSETKETMEASDELIDLQAIFRHTTENPEEASKDLLYSSKYIEDNFLRKIIFETYKEANDSRLTKLETTVGTNEKDIEDKHYKLEKRVTTAENTIAANKELEDTRYSEYTQFKKNIENNILSINNNLNTKANLGGSETQVFNVADPTSDWHAINLAYAKKNFNVDLINTHKTDFNNPHKTSIANLIDASIVDPTNNHILQYDSNTKKWKNAVLSVDLSNYYNKSEVDSKLDTKANTSNVYNKSEINTKFNSYYNKSTIDSFMELKASAESVYDKSEIDTKLQDVLTQAGNRYSTLLTQKLEWTVGEGGNFENIDDAINEIYKYGKSIYDITLKIKNGYTITKPTTFYNLPLGVNIVGENGRSDELIIDLNNTAWAQFGLYIVMCEVHIHDITIRASSNNCSSIYISTGTNGSIYNVDLIGMSLTNLVIASSGNIEVSNINIQNNYQGAEECYDLSVLNANLQIGANVKFLSNNPEKLVAISAATNSKISSVWWHTGIDISGNYKVGLQVVGGGVINNPSIAMTGNIGTKFSQTPGQWTTSGYISTNI</sequence>
<keyword evidence="2" id="KW-1185">Reference proteome</keyword>
<accession>A0A7L8ZJ80</accession>